<evidence type="ECO:0000259" key="3">
    <source>
        <dbReference type="PROSITE" id="PS50937"/>
    </source>
</evidence>
<sequence>MARRALRPVDLAREHGLSTQAVRNYEDEGILPPAERGDTGYRRYSAVHAQALRAFLALRPGYGHQTAVEIMRAAHRRDDETLFHLIDRAHAELLRERDTLGEVAAALGALTAEPGSGGNPSGRPVTEPASGRPAMEPASGGDPSGSPSGGLTIGTLAHQLGMHPASLRKWERAGILRPHRDRATGYRVYPPGAVRDARMARQLRRGGYPLARIGLFIEQLRAAGSTVDLADLADLLREWRTRLGRRSRAMLAAGRELDDYLALLDSGPAQDPSALPPRA</sequence>
<dbReference type="InterPro" id="IPR047057">
    <property type="entry name" value="MerR_fam"/>
</dbReference>
<keyword evidence="5" id="KW-1185">Reference proteome</keyword>
<evidence type="ECO:0000256" key="2">
    <source>
        <dbReference type="SAM" id="MobiDB-lite"/>
    </source>
</evidence>
<feature type="region of interest" description="Disordered" evidence="2">
    <location>
        <begin position="111"/>
        <end position="154"/>
    </location>
</feature>
<gene>
    <name evidence="4" type="ORF">HDA43_006097</name>
</gene>
<dbReference type="SUPFAM" id="SSF46955">
    <property type="entry name" value="Putative DNA-binding domain"/>
    <property type="match status" value="2"/>
</dbReference>
<dbReference type="InterPro" id="IPR000551">
    <property type="entry name" value="MerR-type_HTH_dom"/>
</dbReference>
<feature type="domain" description="HTH merR-type" evidence="3">
    <location>
        <begin position="11"/>
        <end position="53"/>
    </location>
</feature>
<proteinExistence type="predicted"/>
<name>A0A852V6Y7_9ACTN</name>
<comment type="caution">
    <text evidence="4">The sequence shown here is derived from an EMBL/GenBank/DDBJ whole genome shotgun (WGS) entry which is preliminary data.</text>
</comment>
<dbReference type="PANTHER" id="PTHR30204:SF93">
    <property type="entry name" value="HTH MERR-TYPE DOMAIN-CONTAINING PROTEIN"/>
    <property type="match status" value="1"/>
</dbReference>
<dbReference type="Pfam" id="PF00376">
    <property type="entry name" value="MerR"/>
    <property type="match status" value="1"/>
</dbReference>
<organism evidence="4 5">
    <name type="scientific">Streptosporangium sandarakinum</name>
    <dbReference type="NCBI Taxonomy" id="1260955"/>
    <lineage>
        <taxon>Bacteria</taxon>
        <taxon>Bacillati</taxon>
        <taxon>Actinomycetota</taxon>
        <taxon>Actinomycetes</taxon>
        <taxon>Streptosporangiales</taxon>
        <taxon>Streptosporangiaceae</taxon>
        <taxon>Streptosporangium</taxon>
    </lineage>
</organism>
<keyword evidence="1 4" id="KW-0238">DNA-binding</keyword>
<evidence type="ECO:0000256" key="1">
    <source>
        <dbReference type="ARBA" id="ARBA00023125"/>
    </source>
</evidence>
<dbReference type="GO" id="GO:0003677">
    <property type="term" value="F:DNA binding"/>
    <property type="evidence" value="ECO:0007669"/>
    <property type="project" value="UniProtKB-KW"/>
</dbReference>
<dbReference type="AlphaFoldDB" id="A0A852V6Y7"/>
<dbReference type="PANTHER" id="PTHR30204">
    <property type="entry name" value="REDOX-CYCLING DRUG-SENSING TRANSCRIPTIONAL ACTIVATOR SOXR"/>
    <property type="match status" value="1"/>
</dbReference>
<dbReference type="InterPro" id="IPR009061">
    <property type="entry name" value="DNA-bd_dom_put_sf"/>
</dbReference>
<dbReference type="RefSeq" id="WP_179827634.1">
    <property type="nucleotide sequence ID" value="NZ_JACCCO010000003.1"/>
</dbReference>
<dbReference type="Pfam" id="PF13411">
    <property type="entry name" value="MerR_1"/>
    <property type="match status" value="1"/>
</dbReference>
<evidence type="ECO:0000313" key="5">
    <source>
        <dbReference type="Proteomes" id="UP000576393"/>
    </source>
</evidence>
<dbReference type="Gene3D" id="1.10.1660.10">
    <property type="match status" value="2"/>
</dbReference>
<dbReference type="PROSITE" id="PS50937">
    <property type="entry name" value="HTH_MERR_2"/>
    <property type="match status" value="2"/>
</dbReference>
<reference evidence="4 5" key="1">
    <citation type="submission" date="2020-07" db="EMBL/GenBank/DDBJ databases">
        <title>Sequencing the genomes of 1000 actinobacteria strains.</title>
        <authorList>
            <person name="Klenk H.-P."/>
        </authorList>
    </citation>
    <scope>NUCLEOTIDE SEQUENCE [LARGE SCALE GENOMIC DNA]</scope>
    <source>
        <strain evidence="4 5">DSM 45763</strain>
    </source>
</reference>
<feature type="domain" description="HTH merR-type" evidence="3">
    <location>
        <begin position="150"/>
        <end position="219"/>
    </location>
</feature>
<dbReference type="EMBL" id="JACCCO010000003">
    <property type="protein sequence ID" value="NYF43870.1"/>
    <property type="molecule type" value="Genomic_DNA"/>
</dbReference>
<evidence type="ECO:0000313" key="4">
    <source>
        <dbReference type="EMBL" id="NYF43870.1"/>
    </source>
</evidence>
<dbReference type="Proteomes" id="UP000576393">
    <property type="component" value="Unassembled WGS sequence"/>
</dbReference>
<dbReference type="GO" id="GO:0003700">
    <property type="term" value="F:DNA-binding transcription factor activity"/>
    <property type="evidence" value="ECO:0007669"/>
    <property type="project" value="InterPro"/>
</dbReference>
<accession>A0A852V6Y7</accession>
<protein>
    <submittedName>
        <fullName evidence="4">DNA-binding transcriptional MerR regulator</fullName>
    </submittedName>
</protein>
<dbReference type="SMART" id="SM00422">
    <property type="entry name" value="HTH_MERR"/>
    <property type="match status" value="2"/>
</dbReference>